<dbReference type="InterPro" id="IPR013815">
    <property type="entry name" value="ATP_grasp_subdomain_1"/>
</dbReference>
<comment type="catalytic activity">
    <reaction evidence="12">
        <text>2 D-alanine + ATP = D-alanyl-D-alanine + ADP + phosphate + H(+)</text>
        <dbReference type="Rhea" id="RHEA:11224"/>
        <dbReference type="ChEBI" id="CHEBI:15378"/>
        <dbReference type="ChEBI" id="CHEBI:30616"/>
        <dbReference type="ChEBI" id="CHEBI:43474"/>
        <dbReference type="ChEBI" id="CHEBI:57416"/>
        <dbReference type="ChEBI" id="CHEBI:57822"/>
        <dbReference type="ChEBI" id="CHEBI:456216"/>
        <dbReference type="EC" id="6.3.2.4"/>
    </reaction>
</comment>
<evidence type="ECO:0000256" key="8">
    <source>
        <dbReference type="ARBA" id="ARBA00022960"/>
    </source>
</evidence>
<comment type="cofactor">
    <cofactor evidence="1">
        <name>Mn(2+)</name>
        <dbReference type="ChEBI" id="CHEBI:29035"/>
    </cofactor>
</comment>
<evidence type="ECO:0000256" key="5">
    <source>
        <dbReference type="ARBA" id="ARBA00022741"/>
    </source>
</evidence>
<dbReference type="Gene3D" id="3.40.50.20">
    <property type="match status" value="1"/>
</dbReference>
<evidence type="ECO:0000256" key="10">
    <source>
        <dbReference type="ARBA" id="ARBA00023211"/>
    </source>
</evidence>
<dbReference type="PROSITE" id="PS00844">
    <property type="entry name" value="DALA_DALA_LIGASE_2"/>
    <property type="match status" value="1"/>
</dbReference>
<evidence type="ECO:0000313" key="19">
    <source>
        <dbReference type="Proteomes" id="UP000178599"/>
    </source>
</evidence>
<evidence type="ECO:0000256" key="12">
    <source>
        <dbReference type="HAMAP-Rule" id="MF_00047"/>
    </source>
</evidence>
<dbReference type="PROSITE" id="PS00843">
    <property type="entry name" value="DALA_DALA_LIGASE_1"/>
    <property type="match status" value="1"/>
</dbReference>
<comment type="subcellular location">
    <subcellularLocation>
        <location evidence="12">Cytoplasm</location>
    </subcellularLocation>
</comment>
<dbReference type="InterPro" id="IPR016185">
    <property type="entry name" value="PreATP-grasp_dom_sf"/>
</dbReference>
<dbReference type="Pfam" id="PF01820">
    <property type="entry name" value="Dala_Dala_lig_N"/>
    <property type="match status" value="1"/>
</dbReference>
<evidence type="ECO:0000256" key="6">
    <source>
        <dbReference type="ARBA" id="ARBA00022840"/>
    </source>
</evidence>
<dbReference type="PANTHER" id="PTHR23132:SF25">
    <property type="entry name" value="D-ALANINE--D-ALANINE LIGASE A"/>
    <property type="match status" value="1"/>
</dbReference>
<protein>
    <recommendedName>
        <fullName evidence="12">D-alanine--D-alanine ligase</fullName>
        <ecNumber evidence="12">6.3.2.4</ecNumber>
    </recommendedName>
    <alternativeName>
        <fullName evidence="12">D-Ala-D-Ala ligase</fullName>
    </alternativeName>
    <alternativeName>
        <fullName evidence="12">D-alanylalanine synthetase</fullName>
    </alternativeName>
</protein>
<dbReference type="GO" id="GO:0071555">
    <property type="term" value="P:cell wall organization"/>
    <property type="evidence" value="ECO:0007669"/>
    <property type="project" value="UniProtKB-KW"/>
</dbReference>
<evidence type="ECO:0000256" key="14">
    <source>
        <dbReference type="PIRSR" id="PIRSR039102-2"/>
    </source>
</evidence>
<dbReference type="GO" id="GO:0046872">
    <property type="term" value="F:metal ion binding"/>
    <property type="evidence" value="ECO:0007669"/>
    <property type="project" value="UniProtKB-KW"/>
</dbReference>
<dbReference type="InterPro" id="IPR011095">
    <property type="entry name" value="Dala_Dala_lig_C"/>
</dbReference>
<feature type="domain" description="ATP-grasp" evidence="17">
    <location>
        <begin position="141"/>
        <end position="353"/>
    </location>
</feature>
<keyword evidence="7 15" id="KW-0460">Magnesium</keyword>
<organism evidence="18 19">
    <name type="scientific">Candidatus Liptonbacteria bacterium RIFOXYB1_FULL_36_10</name>
    <dbReference type="NCBI Taxonomy" id="1798654"/>
    <lineage>
        <taxon>Bacteria</taxon>
        <taxon>Candidatus Liptoniibacteriota</taxon>
    </lineage>
</organism>
<dbReference type="GO" id="GO:0009252">
    <property type="term" value="P:peptidoglycan biosynthetic process"/>
    <property type="evidence" value="ECO:0007669"/>
    <property type="project" value="UniProtKB-UniRule"/>
</dbReference>
<dbReference type="PROSITE" id="PS50975">
    <property type="entry name" value="ATP_GRASP"/>
    <property type="match status" value="1"/>
</dbReference>
<dbReference type="EMBL" id="MHLE01000008">
    <property type="protein sequence ID" value="OGZ03159.1"/>
    <property type="molecule type" value="Genomic_DNA"/>
</dbReference>
<keyword evidence="5 14" id="KW-0547">Nucleotide-binding</keyword>
<dbReference type="EC" id="6.3.2.4" evidence="12"/>
<evidence type="ECO:0000256" key="3">
    <source>
        <dbReference type="ARBA" id="ARBA00022598"/>
    </source>
</evidence>
<feature type="binding site" evidence="14">
    <location>
        <begin position="190"/>
        <end position="191"/>
    </location>
    <ligand>
        <name>ATP</name>
        <dbReference type="ChEBI" id="CHEBI:30616"/>
    </ligand>
</feature>
<evidence type="ECO:0000256" key="1">
    <source>
        <dbReference type="ARBA" id="ARBA00001936"/>
    </source>
</evidence>
<gene>
    <name evidence="12" type="primary">ddl</name>
    <name evidence="18" type="ORF">A2390_01355</name>
</gene>
<feature type="active site" evidence="13">
    <location>
        <position position="190"/>
    </location>
</feature>
<feature type="active site" evidence="13">
    <location>
        <position position="14"/>
    </location>
</feature>
<dbReference type="InterPro" id="IPR000291">
    <property type="entry name" value="D-Ala_lig_Van_CS"/>
</dbReference>
<accession>A0A1G2CP89</accession>
<evidence type="ECO:0000256" key="9">
    <source>
        <dbReference type="ARBA" id="ARBA00022984"/>
    </source>
</evidence>
<dbReference type="HAMAP" id="MF_00047">
    <property type="entry name" value="Dala_Dala_lig"/>
    <property type="match status" value="1"/>
</dbReference>
<dbReference type="GO" id="GO:0005829">
    <property type="term" value="C:cytosol"/>
    <property type="evidence" value="ECO:0007669"/>
    <property type="project" value="TreeGrafter"/>
</dbReference>
<evidence type="ECO:0000256" key="7">
    <source>
        <dbReference type="ARBA" id="ARBA00022842"/>
    </source>
</evidence>
<keyword evidence="6 16" id="KW-0067">ATP-binding</keyword>
<feature type="binding site" evidence="14">
    <location>
        <begin position="182"/>
        <end position="184"/>
    </location>
    <ligand>
        <name>ATP</name>
        <dbReference type="ChEBI" id="CHEBI:30616"/>
    </ligand>
</feature>
<feature type="binding site" evidence="14">
    <location>
        <begin position="220"/>
        <end position="228"/>
    </location>
    <ligand>
        <name>ATP</name>
        <dbReference type="ChEBI" id="CHEBI:30616"/>
    </ligand>
</feature>
<keyword evidence="8 12" id="KW-0133">Cell shape</keyword>
<feature type="binding site" evidence="15">
    <location>
        <position position="326"/>
    </location>
    <ligand>
        <name>Mg(2+)</name>
        <dbReference type="ChEBI" id="CHEBI:18420"/>
        <label>2</label>
    </ligand>
</feature>
<dbReference type="SUPFAM" id="SSF56059">
    <property type="entry name" value="Glutathione synthetase ATP-binding domain-like"/>
    <property type="match status" value="1"/>
</dbReference>
<evidence type="ECO:0000313" key="18">
    <source>
        <dbReference type="EMBL" id="OGZ03159.1"/>
    </source>
</evidence>
<name>A0A1G2CP89_9BACT</name>
<dbReference type="PANTHER" id="PTHR23132">
    <property type="entry name" value="D-ALANINE--D-ALANINE LIGASE"/>
    <property type="match status" value="1"/>
</dbReference>
<feature type="binding site" evidence="15">
    <location>
        <position position="311"/>
    </location>
    <ligand>
        <name>Mg(2+)</name>
        <dbReference type="ChEBI" id="CHEBI:18420"/>
        <label>1</label>
    </ligand>
</feature>
<dbReference type="Proteomes" id="UP000178599">
    <property type="component" value="Unassembled WGS sequence"/>
</dbReference>
<feature type="binding site" evidence="15">
    <location>
        <position position="324"/>
    </location>
    <ligand>
        <name>Mg(2+)</name>
        <dbReference type="ChEBI" id="CHEBI:18420"/>
        <label>1</label>
    </ligand>
</feature>
<dbReference type="PIRSF" id="PIRSF039102">
    <property type="entry name" value="Ddl/VanB"/>
    <property type="match status" value="1"/>
</dbReference>
<dbReference type="GO" id="GO:0008716">
    <property type="term" value="F:D-alanine-D-alanine ligase activity"/>
    <property type="evidence" value="ECO:0007669"/>
    <property type="project" value="UniProtKB-UniRule"/>
</dbReference>
<feature type="binding site" evidence="15">
    <location>
        <position position="324"/>
    </location>
    <ligand>
        <name>Mg(2+)</name>
        <dbReference type="ChEBI" id="CHEBI:18420"/>
        <label>2</label>
    </ligand>
</feature>
<comment type="similarity">
    <text evidence="2 12">Belongs to the D-alanine--D-alanine ligase family.</text>
</comment>
<keyword evidence="12" id="KW-0963">Cytoplasm</keyword>
<evidence type="ECO:0000256" key="11">
    <source>
        <dbReference type="ARBA" id="ARBA00023316"/>
    </source>
</evidence>
<evidence type="ECO:0000256" key="4">
    <source>
        <dbReference type="ARBA" id="ARBA00022723"/>
    </source>
</evidence>
<dbReference type="GO" id="GO:0005524">
    <property type="term" value="F:ATP binding"/>
    <property type="evidence" value="ECO:0007669"/>
    <property type="project" value="UniProtKB-UniRule"/>
</dbReference>
<proteinExistence type="inferred from homology"/>
<keyword evidence="9 12" id="KW-0573">Peptidoglycan synthesis</keyword>
<feature type="binding site" evidence="14">
    <location>
        <begin position="323"/>
        <end position="324"/>
    </location>
    <ligand>
        <name>ATP</name>
        <dbReference type="ChEBI" id="CHEBI:30616"/>
    </ligand>
</feature>
<feature type="active site" evidence="13">
    <location>
        <position position="331"/>
    </location>
</feature>
<dbReference type="NCBIfam" id="TIGR01205">
    <property type="entry name" value="D_ala_D_alaTIGR"/>
    <property type="match status" value="1"/>
</dbReference>
<comment type="caution">
    <text evidence="18">The sequence shown here is derived from an EMBL/GenBank/DDBJ whole genome shotgun (WGS) entry which is preliminary data.</text>
</comment>
<comment type="cofactor">
    <cofactor evidence="15">
        <name>Mg(2+)</name>
        <dbReference type="ChEBI" id="CHEBI:18420"/>
    </cofactor>
    <cofactor evidence="15">
        <name>Mn(2+)</name>
        <dbReference type="ChEBI" id="CHEBI:29035"/>
    </cofactor>
    <text evidence="15">Binds 2 magnesium or manganese ions per subunit.</text>
</comment>
<reference evidence="18 19" key="1">
    <citation type="journal article" date="2016" name="Nat. Commun.">
        <title>Thousands of microbial genomes shed light on interconnected biogeochemical processes in an aquifer system.</title>
        <authorList>
            <person name="Anantharaman K."/>
            <person name="Brown C.T."/>
            <person name="Hug L.A."/>
            <person name="Sharon I."/>
            <person name="Castelle C.J."/>
            <person name="Probst A.J."/>
            <person name="Thomas B.C."/>
            <person name="Singh A."/>
            <person name="Wilkins M.J."/>
            <person name="Karaoz U."/>
            <person name="Brodie E.L."/>
            <person name="Williams K.H."/>
            <person name="Hubbard S.S."/>
            <person name="Banfield J.F."/>
        </authorList>
    </citation>
    <scope>NUCLEOTIDE SEQUENCE [LARGE SCALE GENOMIC DNA]</scope>
</reference>
<dbReference type="GO" id="GO:0008360">
    <property type="term" value="P:regulation of cell shape"/>
    <property type="evidence" value="ECO:0007669"/>
    <property type="project" value="UniProtKB-KW"/>
</dbReference>
<dbReference type="InterPro" id="IPR011761">
    <property type="entry name" value="ATP-grasp"/>
</dbReference>
<dbReference type="InterPro" id="IPR011127">
    <property type="entry name" value="Dala_Dala_lig_N"/>
</dbReference>
<dbReference type="Gene3D" id="3.30.470.20">
    <property type="entry name" value="ATP-grasp fold, B domain"/>
    <property type="match status" value="1"/>
</dbReference>
<evidence type="ECO:0000256" key="15">
    <source>
        <dbReference type="PIRSR" id="PIRSR039102-3"/>
    </source>
</evidence>
<feature type="binding site" evidence="14">
    <location>
        <position position="137"/>
    </location>
    <ligand>
        <name>ATP</name>
        <dbReference type="ChEBI" id="CHEBI:30616"/>
    </ligand>
</feature>
<comment type="pathway">
    <text evidence="12">Cell wall biogenesis; peptidoglycan biosynthesis.</text>
</comment>
<keyword evidence="4 15" id="KW-0479">Metal-binding</keyword>
<dbReference type="Gene3D" id="3.30.1490.20">
    <property type="entry name" value="ATP-grasp fold, A domain"/>
    <property type="match status" value="1"/>
</dbReference>
<keyword evidence="10 15" id="KW-0464">Manganese</keyword>
<evidence type="ECO:0000256" key="16">
    <source>
        <dbReference type="PROSITE-ProRule" id="PRU00409"/>
    </source>
</evidence>
<evidence type="ECO:0000259" key="17">
    <source>
        <dbReference type="PROSITE" id="PS50975"/>
    </source>
</evidence>
<dbReference type="AlphaFoldDB" id="A0A1G2CP89"/>
<evidence type="ECO:0000256" key="13">
    <source>
        <dbReference type="PIRSR" id="PIRSR039102-1"/>
    </source>
</evidence>
<keyword evidence="3 12" id="KW-0436">Ligase</keyword>
<evidence type="ECO:0000256" key="2">
    <source>
        <dbReference type="ARBA" id="ARBA00010871"/>
    </source>
</evidence>
<dbReference type="Pfam" id="PF07478">
    <property type="entry name" value="Dala_Dala_lig_C"/>
    <property type="match status" value="1"/>
</dbReference>
<sequence>MKTIGLVFGGKSVEHDVSVISAQIISKGFESLKNKFKLVPIYINKKGNWFPFSAFPPLEKIKSLKEKENNIFFSIRPEGEKLILKTGVLGKSIAIDIILPIIHGTNGEDGTLQGFFETLNIPYVGAGVLGSAVGMDKILMKDILKSNKLPVVDYLSFTRNDLKEKKDFIVEEIESRLPYPVFIKPSNLGSSIGITKSEDKKSLIFSLEVAAAYSERIIAERGVKNAKEINCAVLDDGGKIISSLLEEPMHYTEFLTFEEKYVGGGKGGTMKGLKSKVKIPAELSEKITAEIKNLALKTFKVLDCASIARVDFLVEENRKIFINEINTLPGSLQQHLWKASGIDLPDLLEKIISSAERKFSEKKKNLTLFNSPLLN</sequence>
<dbReference type="InterPro" id="IPR005905">
    <property type="entry name" value="D_ala_D_ala"/>
</dbReference>
<dbReference type="NCBIfam" id="NF002528">
    <property type="entry name" value="PRK01966.1-4"/>
    <property type="match status" value="1"/>
</dbReference>
<keyword evidence="11 12" id="KW-0961">Cell wall biogenesis/degradation</keyword>
<comment type="function">
    <text evidence="12">Cell wall formation.</text>
</comment>
<dbReference type="SUPFAM" id="SSF52440">
    <property type="entry name" value="PreATP-grasp domain"/>
    <property type="match status" value="1"/>
</dbReference>
<dbReference type="UniPathway" id="UPA00219"/>